<reference evidence="1 2" key="1">
    <citation type="submission" date="2019-07" db="EMBL/GenBank/DDBJ databases">
        <title>Whole genome shotgun sequence of Novosphingobium sediminis NBRC 106119.</title>
        <authorList>
            <person name="Hosoyama A."/>
            <person name="Uohara A."/>
            <person name="Ohji S."/>
            <person name="Ichikawa N."/>
        </authorList>
    </citation>
    <scope>NUCLEOTIDE SEQUENCE [LARGE SCALE GENOMIC DNA]</scope>
    <source>
        <strain evidence="1 2">NBRC 106119</strain>
    </source>
</reference>
<protein>
    <recommendedName>
        <fullName evidence="3">Lipoprotein</fullName>
    </recommendedName>
</protein>
<accession>A0A512AQY0</accession>
<evidence type="ECO:0000313" key="1">
    <source>
        <dbReference type="EMBL" id="GEO02119.1"/>
    </source>
</evidence>
<proteinExistence type="predicted"/>
<keyword evidence="2" id="KW-1185">Reference proteome</keyword>
<name>A0A512AQY0_9SPHN</name>
<dbReference type="PROSITE" id="PS51257">
    <property type="entry name" value="PROKAR_LIPOPROTEIN"/>
    <property type="match status" value="1"/>
</dbReference>
<gene>
    <name evidence="1" type="ORF">NSE01_39510</name>
</gene>
<evidence type="ECO:0000313" key="2">
    <source>
        <dbReference type="Proteomes" id="UP000321464"/>
    </source>
</evidence>
<dbReference type="EMBL" id="BJYR01000035">
    <property type="protein sequence ID" value="GEO02119.1"/>
    <property type="molecule type" value="Genomic_DNA"/>
</dbReference>
<organism evidence="1 2">
    <name type="scientific">Novosphingobium sediminis</name>
    <dbReference type="NCBI Taxonomy" id="707214"/>
    <lineage>
        <taxon>Bacteria</taxon>
        <taxon>Pseudomonadati</taxon>
        <taxon>Pseudomonadota</taxon>
        <taxon>Alphaproteobacteria</taxon>
        <taxon>Sphingomonadales</taxon>
        <taxon>Sphingomonadaceae</taxon>
        <taxon>Novosphingobium</taxon>
    </lineage>
</organism>
<comment type="caution">
    <text evidence="1">The sequence shown here is derived from an EMBL/GenBank/DDBJ whole genome shotgun (WGS) entry which is preliminary data.</text>
</comment>
<dbReference type="OrthoDB" id="9904242at2"/>
<evidence type="ECO:0008006" key="3">
    <source>
        <dbReference type="Google" id="ProtNLM"/>
    </source>
</evidence>
<dbReference type="RefSeq" id="WP_147161363.1">
    <property type="nucleotide sequence ID" value="NZ_BJYR01000035.1"/>
</dbReference>
<dbReference type="Proteomes" id="UP000321464">
    <property type="component" value="Unassembled WGS sequence"/>
</dbReference>
<sequence>MMKRLLSVLAIGLTLGGCVGPTISPGWTLTERTPVLRSDGPGAAGIRIEETRALTPGYSAAVGNSCHPSLAVETGQAVFRPGVGAHLRLGFWSSSTNRAREAVFLPLNLEMDLVLRRIGEGGQLNSAERVVLDTFLATSRLRPNDENDLPALAQEGADAVANNEVPLWNALVETLCVSIISERDSTPARPLLRVEADLSHLCEAISDARQQQAFARRFVDADDGACHLGGAQGAGDPRLQTAAAHPGHRIQRLVGGNERDPTQELLGSTSAVAAGAGYRMEGDFYAASQNVTVGATGEIRLQSPHFGDRGTEHWTLQDWEESRICRDGRPGATEPWISSVNIDGYSFAIRRRGEDPATHEIRRIFGPDGYRFEVAQRPNGTGTQSLEASDLALLHPADVSFTNWRVERRGRGLWSRPYCARR</sequence>
<dbReference type="AlphaFoldDB" id="A0A512AQY0"/>